<dbReference type="PROSITE" id="PS50158">
    <property type="entry name" value="ZF_CCHC"/>
    <property type="match status" value="1"/>
</dbReference>
<organism evidence="3 4">
    <name type="scientific">Peronospora destructor</name>
    <dbReference type="NCBI Taxonomy" id="86335"/>
    <lineage>
        <taxon>Eukaryota</taxon>
        <taxon>Sar</taxon>
        <taxon>Stramenopiles</taxon>
        <taxon>Oomycota</taxon>
        <taxon>Peronosporomycetes</taxon>
        <taxon>Peronosporales</taxon>
        <taxon>Peronosporaceae</taxon>
        <taxon>Peronospora</taxon>
    </lineage>
</organism>
<dbReference type="CDD" id="cd00303">
    <property type="entry name" value="retropepsin_like"/>
    <property type="match status" value="1"/>
</dbReference>
<keyword evidence="4" id="KW-1185">Reference proteome</keyword>
<evidence type="ECO:0000313" key="3">
    <source>
        <dbReference type="EMBL" id="CAI5739356.1"/>
    </source>
</evidence>
<dbReference type="InterPro" id="IPR036875">
    <property type="entry name" value="Znf_CCHC_sf"/>
</dbReference>
<dbReference type="InterPro" id="IPR001878">
    <property type="entry name" value="Znf_CCHC"/>
</dbReference>
<comment type="caution">
    <text evidence="3">The sequence shown here is derived from an EMBL/GenBank/DDBJ whole genome shotgun (WGS) entry which is preliminary data.</text>
</comment>
<protein>
    <recommendedName>
        <fullName evidence="2">CCHC-type domain-containing protein</fullName>
    </recommendedName>
</protein>
<feature type="domain" description="CCHC-type" evidence="2">
    <location>
        <begin position="80"/>
        <end position="94"/>
    </location>
</feature>
<dbReference type="Gene3D" id="4.10.60.10">
    <property type="entry name" value="Zinc finger, CCHC-type"/>
    <property type="match status" value="1"/>
</dbReference>
<gene>
    <name evidence="3" type="ORF">PDE001_LOCUS7176</name>
</gene>
<dbReference type="EMBL" id="CANTFM010001433">
    <property type="protein sequence ID" value="CAI5739356.1"/>
    <property type="molecule type" value="Genomic_DNA"/>
</dbReference>
<evidence type="ECO:0000256" key="1">
    <source>
        <dbReference type="PROSITE-ProRule" id="PRU00047"/>
    </source>
</evidence>
<accession>A0AAV0UVJ5</accession>
<dbReference type="GO" id="GO:0003676">
    <property type="term" value="F:nucleic acid binding"/>
    <property type="evidence" value="ECO:0007669"/>
    <property type="project" value="InterPro"/>
</dbReference>
<dbReference type="Proteomes" id="UP001162029">
    <property type="component" value="Unassembled WGS sequence"/>
</dbReference>
<dbReference type="SUPFAM" id="SSF57756">
    <property type="entry name" value="Retrovirus zinc finger-like domains"/>
    <property type="match status" value="1"/>
</dbReference>
<dbReference type="GO" id="GO:0008270">
    <property type="term" value="F:zinc ion binding"/>
    <property type="evidence" value="ECO:0007669"/>
    <property type="project" value="UniProtKB-KW"/>
</dbReference>
<dbReference type="AlphaFoldDB" id="A0AAV0UVJ5"/>
<reference evidence="3" key="1">
    <citation type="submission" date="2022-12" db="EMBL/GenBank/DDBJ databases">
        <authorList>
            <person name="Webb A."/>
        </authorList>
    </citation>
    <scope>NUCLEOTIDE SEQUENCE</scope>
    <source>
        <strain evidence="3">Pd1</strain>
    </source>
</reference>
<keyword evidence="1" id="KW-0479">Metal-binding</keyword>
<name>A0AAV0UVJ5_9STRA</name>
<keyword evidence="1" id="KW-0863">Zinc-finger</keyword>
<evidence type="ECO:0000259" key="2">
    <source>
        <dbReference type="PROSITE" id="PS50158"/>
    </source>
</evidence>
<keyword evidence="1" id="KW-0862">Zinc</keyword>
<evidence type="ECO:0000313" key="4">
    <source>
        <dbReference type="Proteomes" id="UP001162029"/>
    </source>
</evidence>
<proteinExistence type="predicted"/>
<sequence>MHSELDQRVTRAEPSSLEEAFALALREDCEVASSYAHPMLMDAMPSGPEPMEIDTIESSDDRRRMASNRSTVRKGRSMTCYRCRKQGHRAALCRAPAPVLAQAAAVGHDDASGSHMQKIGTSRRQLVLQAPPSPSVLHAQSNATTASDDTRLIIASLYVAGSRQPLRALLDSGSTKKFFRASRLSLLPKTIPVRAGLGEVVVKLADGKPCRVARHELLLSYTFDGFRSNDDFLVIDMNYVFDCILVSRG</sequence>